<feature type="domain" description="Integrase catalytic" evidence="1">
    <location>
        <begin position="99"/>
        <end position="273"/>
    </location>
</feature>
<dbReference type="NCBIfam" id="NF033577">
    <property type="entry name" value="transpos_IS481"/>
    <property type="match status" value="1"/>
</dbReference>
<dbReference type="GO" id="GO:0015074">
    <property type="term" value="P:DNA integration"/>
    <property type="evidence" value="ECO:0007669"/>
    <property type="project" value="InterPro"/>
</dbReference>
<evidence type="ECO:0000259" key="1">
    <source>
        <dbReference type="PROSITE" id="PS50994"/>
    </source>
</evidence>
<accession>A0A8X6SD85</accession>
<reference evidence="2" key="1">
    <citation type="submission" date="2020-08" db="EMBL/GenBank/DDBJ databases">
        <title>Multicomponent nature underlies the extraordinary mechanical properties of spider dragline silk.</title>
        <authorList>
            <person name="Kono N."/>
            <person name="Nakamura H."/>
            <person name="Mori M."/>
            <person name="Yoshida Y."/>
            <person name="Ohtoshi R."/>
            <person name="Malay A.D."/>
            <person name="Moran D.A.P."/>
            <person name="Tomita M."/>
            <person name="Numata K."/>
            <person name="Arakawa K."/>
        </authorList>
    </citation>
    <scope>NUCLEOTIDE SEQUENCE</scope>
</reference>
<gene>
    <name evidence="2" type="primary">FPG78_02695</name>
    <name evidence="2" type="ORF">TNCV_1940931</name>
</gene>
<dbReference type="InterPro" id="IPR047656">
    <property type="entry name" value="IS481-like_transpos"/>
</dbReference>
<name>A0A8X6SD85_TRICX</name>
<dbReference type="InterPro" id="IPR036397">
    <property type="entry name" value="RNaseH_sf"/>
</dbReference>
<dbReference type="EMBL" id="BMAU01021289">
    <property type="protein sequence ID" value="GFY09283.1"/>
    <property type="molecule type" value="Genomic_DNA"/>
</dbReference>
<dbReference type="GO" id="GO:0003676">
    <property type="term" value="F:nucleic acid binding"/>
    <property type="evidence" value="ECO:0007669"/>
    <property type="project" value="InterPro"/>
</dbReference>
<dbReference type="AlphaFoldDB" id="A0A8X6SD85"/>
<dbReference type="InterPro" id="IPR001584">
    <property type="entry name" value="Integrase_cat-core"/>
</dbReference>
<dbReference type="InterPro" id="IPR012337">
    <property type="entry name" value="RNaseH-like_sf"/>
</dbReference>
<proteinExistence type="predicted"/>
<dbReference type="Proteomes" id="UP000887159">
    <property type="component" value="Unassembled WGS sequence"/>
</dbReference>
<dbReference type="Pfam" id="PF13683">
    <property type="entry name" value="rve_3"/>
    <property type="match status" value="1"/>
</dbReference>
<comment type="caution">
    <text evidence="2">The sequence shown here is derived from an EMBL/GenBank/DDBJ whole genome shotgun (WGS) entry which is preliminary data.</text>
</comment>
<keyword evidence="3" id="KW-1185">Reference proteome</keyword>
<dbReference type="SUPFAM" id="SSF53098">
    <property type="entry name" value="Ribonuclease H-like"/>
    <property type="match status" value="1"/>
</dbReference>
<dbReference type="PROSITE" id="PS50994">
    <property type="entry name" value="INTEGRASE"/>
    <property type="match status" value="1"/>
</dbReference>
<sequence>MGYSRDSYYRFKSLFEVGGQEALHEINRKKPLLANRVDPKIEKAVIDMAIDYPAYGQLRVSNELKQQGFGSQNGLVLTESQLAVLEKRKNEQEACGEIDTAHPGYLGCQDTYYVGTFKGIGKVYTQVFMDSYSRVANAKLYTDKTALTAADLLNDRILPFLPRSQIRVPILRILTDRGTEYKGKIEHHAFELFLSIESIEHTIAKAYSPQTNGFCERFNKTMKQEFFDTAMRKKIYTNLDHLQEDLDRWLHYYNYERPHSGKYCYGKTPIQTW</sequence>
<protein>
    <submittedName>
        <fullName evidence="2">IS481 family transposase</fullName>
    </submittedName>
</protein>
<organism evidence="2 3">
    <name type="scientific">Trichonephila clavipes</name>
    <name type="common">Golden silk orbweaver</name>
    <name type="synonym">Nephila clavipes</name>
    <dbReference type="NCBI Taxonomy" id="2585209"/>
    <lineage>
        <taxon>Eukaryota</taxon>
        <taxon>Metazoa</taxon>
        <taxon>Ecdysozoa</taxon>
        <taxon>Arthropoda</taxon>
        <taxon>Chelicerata</taxon>
        <taxon>Arachnida</taxon>
        <taxon>Araneae</taxon>
        <taxon>Araneomorphae</taxon>
        <taxon>Entelegynae</taxon>
        <taxon>Araneoidea</taxon>
        <taxon>Nephilidae</taxon>
        <taxon>Trichonephila</taxon>
    </lineage>
</organism>
<evidence type="ECO:0000313" key="3">
    <source>
        <dbReference type="Proteomes" id="UP000887159"/>
    </source>
</evidence>
<evidence type="ECO:0000313" key="2">
    <source>
        <dbReference type="EMBL" id="GFY09283.1"/>
    </source>
</evidence>
<dbReference type="Gene3D" id="3.30.420.10">
    <property type="entry name" value="Ribonuclease H-like superfamily/Ribonuclease H"/>
    <property type="match status" value="1"/>
</dbReference>